<feature type="compositionally biased region" description="Polar residues" evidence="1">
    <location>
        <begin position="297"/>
        <end position="319"/>
    </location>
</feature>
<feature type="compositionally biased region" description="Low complexity" evidence="1">
    <location>
        <begin position="367"/>
        <end position="377"/>
    </location>
</feature>
<organism evidence="3 4">
    <name type="scientific">Mycena rosella</name>
    <name type="common">Pink bonnet</name>
    <name type="synonym">Agaricus rosellus</name>
    <dbReference type="NCBI Taxonomy" id="1033263"/>
    <lineage>
        <taxon>Eukaryota</taxon>
        <taxon>Fungi</taxon>
        <taxon>Dikarya</taxon>
        <taxon>Basidiomycota</taxon>
        <taxon>Agaricomycotina</taxon>
        <taxon>Agaricomycetes</taxon>
        <taxon>Agaricomycetidae</taxon>
        <taxon>Agaricales</taxon>
        <taxon>Marasmiineae</taxon>
        <taxon>Mycenaceae</taxon>
        <taxon>Mycena</taxon>
    </lineage>
</organism>
<feature type="region of interest" description="Disordered" evidence="1">
    <location>
        <begin position="296"/>
        <end position="319"/>
    </location>
</feature>
<sequence>MSGVFVIVDDQDPSLRYSTGWNPSPSENAFQFAGTMTGPGGLGSVGSTATYEFEGTSISVFGLTRADSTKTNMTLEFAIDGSFQKSATIQPHQFETFHLKFFESPTLADGHHTLEITISSINSTDVLLDYLIYEASQNATLEGSAQILVLNTSPQLTYSQGWSTGITGLRDGLIEQAISLNNSVEGAADLGATVALNFTGSGFEVRGMLVKEFPSAAAAYSLDGGPWLDVQMPTNGSSYFNAQSNFEFIAQRFNSMETHSLVITPLIPGAFFLDFITVQSSTAFFPRKANVVPPPSLTTSTGASPTFTQPLSHTASGSEMPTAHGLHAGAVAGICIAIAACIALAALGVFLLRRRRRRHASTDQPSRSRSVSEAAASLGTTAWTRRSVSSDMPNRSVTPFTVYRDDEPSGSTITGESQPPMVRMNQGKPHKGQWRTESVVRVE</sequence>
<dbReference type="AlphaFoldDB" id="A0AAD7CMR4"/>
<dbReference type="Gene3D" id="2.60.120.260">
    <property type="entry name" value="Galactose-binding domain-like"/>
    <property type="match status" value="1"/>
</dbReference>
<evidence type="ECO:0000313" key="3">
    <source>
        <dbReference type="EMBL" id="KAJ7653851.1"/>
    </source>
</evidence>
<accession>A0AAD7CMR4</accession>
<keyword evidence="2" id="KW-0472">Membrane</keyword>
<protein>
    <submittedName>
        <fullName evidence="3">Uncharacterized protein</fullName>
    </submittedName>
</protein>
<reference evidence="3" key="1">
    <citation type="submission" date="2023-03" db="EMBL/GenBank/DDBJ databases">
        <title>Massive genome expansion in bonnet fungi (Mycena s.s.) driven by repeated elements and novel gene families across ecological guilds.</title>
        <authorList>
            <consortium name="Lawrence Berkeley National Laboratory"/>
            <person name="Harder C.B."/>
            <person name="Miyauchi S."/>
            <person name="Viragh M."/>
            <person name="Kuo A."/>
            <person name="Thoen E."/>
            <person name="Andreopoulos B."/>
            <person name="Lu D."/>
            <person name="Skrede I."/>
            <person name="Drula E."/>
            <person name="Henrissat B."/>
            <person name="Morin E."/>
            <person name="Kohler A."/>
            <person name="Barry K."/>
            <person name="LaButti K."/>
            <person name="Morin E."/>
            <person name="Salamov A."/>
            <person name="Lipzen A."/>
            <person name="Mereny Z."/>
            <person name="Hegedus B."/>
            <person name="Baldrian P."/>
            <person name="Stursova M."/>
            <person name="Weitz H."/>
            <person name="Taylor A."/>
            <person name="Grigoriev I.V."/>
            <person name="Nagy L.G."/>
            <person name="Martin F."/>
            <person name="Kauserud H."/>
        </authorList>
    </citation>
    <scope>NUCLEOTIDE SEQUENCE</scope>
    <source>
        <strain evidence="3">CBHHK067</strain>
    </source>
</reference>
<feature type="region of interest" description="Disordered" evidence="1">
    <location>
        <begin position="358"/>
        <end position="443"/>
    </location>
</feature>
<gene>
    <name evidence="3" type="ORF">B0H17DRAFT_1214512</name>
</gene>
<comment type="caution">
    <text evidence="3">The sequence shown here is derived from an EMBL/GenBank/DDBJ whole genome shotgun (WGS) entry which is preliminary data.</text>
</comment>
<evidence type="ECO:0000256" key="2">
    <source>
        <dbReference type="SAM" id="Phobius"/>
    </source>
</evidence>
<name>A0AAD7CMR4_MYCRO</name>
<keyword evidence="2" id="KW-1133">Transmembrane helix</keyword>
<evidence type="ECO:0000313" key="4">
    <source>
        <dbReference type="Proteomes" id="UP001221757"/>
    </source>
</evidence>
<keyword evidence="4" id="KW-1185">Reference proteome</keyword>
<keyword evidence="2" id="KW-0812">Transmembrane</keyword>
<evidence type="ECO:0000256" key="1">
    <source>
        <dbReference type="SAM" id="MobiDB-lite"/>
    </source>
</evidence>
<proteinExistence type="predicted"/>
<dbReference type="EMBL" id="JARKIE010000328">
    <property type="protein sequence ID" value="KAJ7653851.1"/>
    <property type="molecule type" value="Genomic_DNA"/>
</dbReference>
<dbReference type="Proteomes" id="UP001221757">
    <property type="component" value="Unassembled WGS sequence"/>
</dbReference>
<feature type="compositionally biased region" description="Polar residues" evidence="1">
    <location>
        <begin position="378"/>
        <end position="399"/>
    </location>
</feature>
<feature type="transmembrane region" description="Helical" evidence="2">
    <location>
        <begin position="326"/>
        <end position="352"/>
    </location>
</feature>